<reference evidence="1" key="1">
    <citation type="journal article" date="2014" name="Int. J. Syst. Evol. Microbiol.">
        <title>Complete genome sequence of Corynebacterium casei LMG S-19264T (=DSM 44701T), isolated from a smear-ripened cheese.</title>
        <authorList>
            <consortium name="US DOE Joint Genome Institute (JGI-PGF)"/>
            <person name="Walter F."/>
            <person name="Albersmeier A."/>
            <person name="Kalinowski J."/>
            <person name="Ruckert C."/>
        </authorList>
    </citation>
    <scope>NUCLEOTIDE SEQUENCE</scope>
    <source>
        <strain evidence="1">CGMCC 1.12997</strain>
    </source>
</reference>
<name>A0A917HIU0_9BACT</name>
<evidence type="ECO:0000313" key="1">
    <source>
        <dbReference type="EMBL" id="GGG80948.1"/>
    </source>
</evidence>
<dbReference type="EMBL" id="BMGT01000003">
    <property type="protein sequence ID" value="GGG80948.1"/>
    <property type="molecule type" value="Genomic_DNA"/>
</dbReference>
<dbReference type="Proteomes" id="UP000647241">
    <property type="component" value="Unassembled WGS sequence"/>
</dbReference>
<gene>
    <name evidence="1" type="ORF">GCM10011585_25490</name>
</gene>
<accession>A0A917HIU0</accession>
<evidence type="ECO:0000313" key="2">
    <source>
        <dbReference type="Proteomes" id="UP000647241"/>
    </source>
</evidence>
<reference evidence="1" key="2">
    <citation type="submission" date="2020-09" db="EMBL/GenBank/DDBJ databases">
        <authorList>
            <person name="Sun Q."/>
            <person name="Zhou Y."/>
        </authorList>
    </citation>
    <scope>NUCLEOTIDE SEQUENCE</scope>
    <source>
        <strain evidence="1">CGMCC 1.12997</strain>
    </source>
</reference>
<dbReference type="AlphaFoldDB" id="A0A917HIU0"/>
<protein>
    <submittedName>
        <fullName evidence="1">Uncharacterized protein</fullName>
    </submittedName>
</protein>
<comment type="caution">
    <text evidence="1">The sequence shown here is derived from an EMBL/GenBank/DDBJ whole genome shotgun (WGS) entry which is preliminary data.</text>
</comment>
<organism evidence="1 2">
    <name type="scientific">Edaphobacter dinghuensis</name>
    <dbReference type="NCBI Taxonomy" id="1560005"/>
    <lineage>
        <taxon>Bacteria</taxon>
        <taxon>Pseudomonadati</taxon>
        <taxon>Acidobacteriota</taxon>
        <taxon>Terriglobia</taxon>
        <taxon>Terriglobales</taxon>
        <taxon>Acidobacteriaceae</taxon>
        <taxon>Edaphobacter</taxon>
    </lineage>
</organism>
<proteinExistence type="predicted"/>
<sequence>MLRYPEDLAFVLPHELLESSRVTRLCASYKRYIRVNFFRRWGLDG</sequence>
<keyword evidence="2" id="KW-1185">Reference proteome</keyword>